<dbReference type="GeneID" id="68120219"/>
<gene>
    <name evidence="7" type="ORF">FDP41_013004</name>
</gene>
<evidence type="ECO:0000256" key="3">
    <source>
        <dbReference type="ARBA" id="ARBA00022989"/>
    </source>
</evidence>
<keyword evidence="3 6" id="KW-1133">Transmembrane helix</keyword>
<comment type="caution">
    <text evidence="7">The sequence shown here is derived from an EMBL/GenBank/DDBJ whole genome shotgun (WGS) entry which is preliminary data.</text>
</comment>
<evidence type="ECO:0000256" key="2">
    <source>
        <dbReference type="ARBA" id="ARBA00022692"/>
    </source>
</evidence>
<reference evidence="7 8" key="1">
    <citation type="journal article" date="2019" name="Sci. Rep.">
        <title>Nanopore sequencing improves the draft genome of the human pathogenic amoeba Naegleria fowleri.</title>
        <authorList>
            <person name="Liechti N."/>
            <person name="Schurch N."/>
            <person name="Bruggmann R."/>
            <person name="Wittwer M."/>
        </authorList>
    </citation>
    <scope>NUCLEOTIDE SEQUENCE [LARGE SCALE GENOMIC DNA]</scope>
    <source>
        <strain evidence="7 8">ATCC 30894</strain>
    </source>
</reference>
<dbReference type="Proteomes" id="UP000444721">
    <property type="component" value="Unassembled WGS sequence"/>
</dbReference>
<feature type="transmembrane region" description="Helical" evidence="6">
    <location>
        <begin position="171"/>
        <end position="192"/>
    </location>
</feature>
<evidence type="ECO:0000256" key="5">
    <source>
        <dbReference type="SAM" id="MobiDB-lite"/>
    </source>
</evidence>
<sequence>MTFSSFSSTRRRGGCLFFLSSSSSSSSSLPKTIPYRLRSSSSMSSSIIIAMSNYYLFCVLVFMSLLVILSNHSNFVESLTFSKRFLGNNCTTQTYLRDCGEELICDPLIGKCTFCTNTTQCSNIFGSMNQCRRSIFGNDFASYQNSFVTPQGSTVQAGICYHKDLFPRFSYLDAISTVFSFLGSVLASVAGIGGGGVIVPLLEAAGQFPPQLAVPISKTMIFGAAISNFIALSMKRHPHADRPLINYDVTLLLQPMSLIGVLVGVLFNTMFPSWLMVALSAIILTIMTVTTTIRAVQMWKAESAALNHDRLNIPSDAQYTQIDESPHSDSESETFDRPKNSTPQPGNNVLETSLLDEDQLEKIEQEKIEQEEKQRYARKLTNEEKGTPFMKLFILVLCWIIVFALTIMRGGHGAPSVLQIPYCSPWYWVLFSLMFPIMIFITILVAVYLLKKHQERQALVGSGYKFVQGDIRYTLWTVSAYPLLAGFSGMLAGLLGVGGGMIKGPLLLALGVDPLVASATASFMILFTASISSIQFVILGTLPLDYGLWFFVFGLLAGMVGQILLHFVFAKKRKSLVVFCVALIIFVSTLCMTGFGIYNAVVRLQNNMYMGFHSPC</sequence>
<evidence type="ECO:0000313" key="7">
    <source>
        <dbReference type="EMBL" id="KAF0981216.1"/>
    </source>
</evidence>
<dbReference type="Pfam" id="PF01925">
    <property type="entry name" value="TauE"/>
    <property type="match status" value="2"/>
</dbReference>
<keyword evidence="8" id="KW-1185">Reference proteome</keyword>
<dbReference type="GO" id="GO:0016567">
    <property type="term" value="P:protein ubiquitination"/>
    <property type="evidence" value="ECO:0007669"/>
    <property type="project" value="TreeGrafter"/>
</dbReference>
<feature type="transmembrane region" description="Helical" evidence="6">
    <location>
        <begin position="244"/>
        <end position="267"/>
    </location>
</feature>
<comment type="subcellular location">
    <subcellularLocation>
        <location evidence="1">Membrane</location>
        <topology evidence="1">Multi-pass membrane protein</topology>
    </subcellularLocation>
</comment>
<proteinExistence type="predicted"/>
<feature type="compositionally biased region" description="Polar residues" evidence="5">
    <location>
        <begin position="340"/>
        <end position="350"/>
    </location>
</feature>
<dbReference type="VEuPathDB" id="AmoebaDB:NfTy_078770"/>
<dbReference type="OMA" id="NMVHKIQ"/>
<evidence type="ECO:0000256" key="4">
    <source>
        <dbReference type="ARBA" id="ARBA00023136"/>
    </source>
</evidence>
<feature type="transmembrane region" description="Helical" evidence="6">
    <location>
        <begin position="427"/>
        <end position="450"/>
    </location>
</feature>
<feature type="compositionally biased region" description="Basic and acidic residues" evidence="5">
    <location>
        <begin position="324"/>
        <end position="339"/>
    </location>
</feature>
<dbReference type="VEuPathDB" id="AmoebaDB:NF0122540"/>
<accession>A0A6A5C0I8</accession>
<dbReference type="GO" id="GO:0031464">
    <property type="term" value="C:Cul4A-RING E3 ubiquitin ligase complex"/>
    <property type="evidence" value="ECO:0007669"/>
    <property type="project" value="TreeGrafter"/>
</dbReference>
<dbReference type="OrthoDB" id="434519at2759"/>
<organism evidence="7 8">
    <name type="scientific">Naegleria fowleri</name>
    <name type="common">Brain eating amoeba</name>
    <dbReference type="NCBI Taxonomy" id="5763"/>
    <lineage>
        <taxon>Eukaryota</taxon>
        <taxon>Discoba</taxon>
        <taxon>Heterolobosea</taxon>
        <taxon>Tetramitia</taxon>
        <taxon>Eutetramitia</taxon>
        <taxon>Vahlkampfiidae</taxon>
        <taxon>Naegleria</taxon>
    </lineage>
</organism>
<evidence type="ECO:0000256" key="6">
    <source>
        <dbReference type="SAM" id="Phobius"/>
    </source>
</evidence>
<feature type="transmembrane region" description="Helical" evidence="6">
    <location>
        <begin position="515"/>
        <end position="539"/>
    </location>
</feature>
<feature type="transmembrane region" description="Helical" evidence="6">
    <location>
        <begin position="388"/>
        <end position="407"/>
    </location>
</feature>
<feature type="transmembrane region" description="Helical" evidence="6">
    <location>
        <begin position="212"/>
        <end position="232"/>
    </location>
</feature>
<evidence type="ECO:0000256" key="1">
    <source>
        <dbReference type="ARBA" id="ARBA00004141"/>
    </source>
</evidence>
<feature type="region of interest" description="Disordered" evidence="5">
    <location>
        <begin position="321"/>
        <end position="350"/>
    </location>
</feature>
<keyword evidence="2 6" id="KW-0812">Transmembrane</keyword>
<evidence type="ECO:0000313" key="8">
    <source>
        <dbReference type="Proteomes" id="UP000444721"/>
    </source>
</evidence>
<feature type="transmembrane region" description="Helical" evidence="6">
    <location>
        <begin position="46"/>
        <end position="69"/>
    </location>
</feature>
<protein>
    <submittedName>
        <fullName evidence="7">Uncharacterized protein</fullName>
    </submittedName>
</protein>
<dbReference type="AlphaFoldDB" id="A0A6A5C0I8"/>
<dbReference type="RefSeq" id="XP_044565929.1">
    <property type="nucleotide sequence ID" value="XM_044703587.1"/>
</dbReference>
<dbReference type="PANTHER" id="PTHR14255:SF3">
    <property type="entry name" value="SULFITE EXPORTER TAUE_SAFE FAMILY PROTEIN 5-RELATED"/>
    <property type="match status" value="1"/>
</dbReference>
<dbReference type="VEuPathDB" id="AmoebaDB:FDP41_013004"/>
<dbReference type="InterPro" id="IPR002781">
    <property type="entry name" value="TM_pro_TauE-like"/>
</dbReference>
<dbReference type="EMBL" id="VFQX01000016">
    <property type="protein sequence ID" value="KAF0981216.1"/>
    <property type="molecule type" value="Genomic_DNA"/>
</dbReference>
<name>A0A6A5C0I8_NAEFO</name>
<dbReference type="GO" id="GO:0016020">
    <property type="term" value="C:membrane"/>
    <property type="evidence" value="ECO:0007669"/>
    <property type="project" value="UniProtKB-SubCell"/>
</dbReference>
<feature type="transmembrane region" description="Helical" evidence="6">
    <location>
        <begin position="471"/>
        <end position="495"/>
    </location>
</feature>
<feature type="transmembrane region" description="Helical" evidence="6">
    <location>
        <begin position="546"/>
        <end position="570"/>
    </location>
</feature>
<dbReference type="PANTHER" id="PTHR14255">
    <property type="entry name" value="CEREBLON"/>
    <property type="match status" value="1"/>
</dbReference>
<feature type="transmembrane region" description="Helical" evidence="6">
    <location>
        <begin position="273"/>
        <end position="293"/>
    </location>
</feature>
<keyword evidence="4 6" id="KW-0472">Membrane</keyword>
<feature type="transmembrane region" description="Helical" evidence="6">
    <location>
        <begin position="576"/>
        <end position="601"/>
    </location>
</feature>